<keyword evidence="7" id="KW-0408">Iron</keyword>
<keyword evidence="4" id="KW-0808">Transferase</keyword>
<accession>A0ABT3PLA3</accession>
<evidence type="ECO:0000256" key="1">
    <source>
        <dbReference type="ARBA" id="ARBA00001933"/>
    </source>
</evidence>
<evidence type="ECO:0000256" key="3">
    <source>
        <dbReference type="ARBA" id="ARBA00012239"/>
    </source>
</evidence>
<evidence type="ECO:0000256" key="10">
    <source>
        <dbReference type="RuleBase" id="RU004504"/>
    </source>
</evidence>
<keyword evidence="13" id="KW-1185">Reference proteome</keyword>
<comment type="caution">
    <text evidence="12">The sequence shown here is derived from an EMBL/GenBank/DDBJ whole genome shotgun (WGS) entry which is preliminary data.</text>
</comment>
<dbReference type="InterPro" id="IPR015422">
    <property type="entry name" value="PyrdxlP-dep_Trfase_small"/>
</dbReference>
<dbReference type="InterPro" id="IPR016454">
    <property type="entry name" value="Cysteine_dSase"/>
</dbReference>
<evidence type="ECO:0000256" key="6">
    <source>
        <dbReference type="ARBA" id="ARBA00022898"/>
    </source>
</evidence>
<comment type="catalytic activity">
    <reaction evidence="9">
        <text>(sulfur carrier)-H + L-cysteine = (sulfur carrier)-SH + L-alanine</text>
        <dbReference type="Rhea" id="RHEA:43892"/>
        <dbReference type="Rhea" id="RHEA-COMP:14737"/>
        <dbReference type="Rhea" id="RHEA-COMP:14739"/>
        <dbReference type="ChEBI" id="CHEBI:29917"/>
        <dbReference type="ChEBI" id="CHEBI:35235"/>
        <dbReference type="ChEBI" id="CHEBI:57972"/>
        <dbReference type="ChEBI" id="CHEBI:64428"/>
        <dbReference type="EC" id="2.8.1.7"/>
    </reaction>
</comment>
<comment type="cofactor">
    <cofactor evidence="1 10">
        <name>pyridoxal 5'-phosphate</name>
        <dbReference type="ChEBI" id="CHEBI:597326"/>
    </cofactor>
</comment>
<evidence type="ECO:0000256" key="2">
    <source>
        <dbReference type="ARBA" id="ARBA00006490"/>
    </source>
</evidence>
<evidence type="ECO:0000313" key="12">
    <source>
        <dbReference type="EMBL" id="MCW9706694.1"/>
    </source>
</evidence>
<dbReference type="Gene3D" id="1.10.260.50">
    <property type="match status" value="1"/>
</dbReference>
<dbReference type="EC" id="2.8.1.7" evidence="3"/>
<dbReference type="PANTHER" id="PTHR11601:SF34">
    <property type="entry name" value="CYSTEINE DESULFURASE"/>
    <property type="match status" value="1"/>
</dbReference>
<keyword evidence="8" id="KW-0411">Iron-sulfur</keyword>
<comment type="similarity">
    <text evidence="2">Belongs to the class-V pyridoxal-phosphate-dependent aminotransferase family. NifS/IscS subfamily.</text>
</comment>
<feature type="domain" description="Aminotransferase class V" evidence="11">
    <location>
        <begin position="4"/>
        <end position="369"/>
    </location>
</feature>
<dbReference type="RefSeq" id="WP_265765422.1">
    <property type="nucleotide sequence ID" value="NZ_JAGGJA010000004.1"/>
</dbReference>
<dbReference type="Gene3D" id="3.40.640.10">
    <property type="entry name" value="Type I PLP-dependent aspartate aminotransferase-like (Major domain)"/>
    <property type="match status" value="1"/>
</dbReference>
<dbReference type="Gene3D" id="3.90.1150.10">
    <property type="entry name" value="Aspartate Aminotransferase, domain 1"/>
    <property type="match status" value="1"/>
</dbReference>
<dbReference type="InterPro" id="IPR020578">
    <property type="entry name" value="Aminotrans_V_PyrdxlP_BS"/>
</dbReference>
<evidence type="ECO:0000256" key="8">
    <source>
        <dbReference type="ARBA" id="ARBA00023014"/>
    </source>
</evidence>
<organism evidence="12 13">
    <name type="scientific">Fodinibius salsisoli</name>
    <dbReference type="NCBI Taxonomy" id="2820877"/>
    <lineage>
        <taxon>Bacteria</taxon>
        <taxon>Pseudomonadati</taxon>
        <taxon>Balneolota</taxon>
        <taxon>Balneolia</taxon>
        <taxon>Balneolales</taxon>
        <taxon>Balneolaceae</taxon>
        <taxon>Fodinibius</taxon>
    </lineage>
</organism>
<dbReference type="EMBL" id="JAGGJA010000004">
    <property type="protein sequence ID" value="MCW9706694.1"/>
    <property type="molecule type" value="Genomic_DNA"/>
</dbReference>
<protein>
    <recommendedName>
        <fullName evidence="3">cysteine desulfurase</fullName>
        <ecNumber evidence="3">2.8.1.7</ecNumber>
    </recommendedName>
</protein>
<keyword evidence="6" id="KW-0663">Pyridoxal phosphate</keyword>
<evidence type="ECO:0000313" key="13">
    <source>
        <dbReference type="Proteomes" id="UP001207918"/>
    </source>
</evidence>
<evidence type="ECO:0000256" key="9">
    <source>
        <dbReference type="ARBA" id="ARBA00050776"/>
    </source>
</evidence>
<keyword evidence="5" id="KW-0479">Metal-binding</keyword>
<sequence length="386" mass="41564">MKTVYFDHAATTPVDQRVLEAMTPYLTEHFGNPNSAHQIGNNAKVAVEEARETIAEAIGAEPAEIIFTSGGTESDNTAIKGVVNATGKTEVITSPLEHHAVLHSAEALKRKGIKPVYAEPDAKGIIRAENVADAITENTAMVSLMHVNNEIGTINPLSEIAEVCKEHGIPFHSDTVQSIGKIPVDVDTLGLDFLSMSGHKIYGPKGIGVLYMRHGTPWLPWMHGGSQERRRRGGTLNVPGIIGLAKALELSLTDMEEHTRHFKKLRKQLIRGLDETFGDNYCINGDPEQGVPHILNLAFTGTEGGLDGEMLLLNLDVEGICVSNGSACTSGTVEPSHVLNNIGLDTEVANSSIRISMGKDNTPADIDYLIEKLELVVNRMAGTAKV</sequence>
<dbReference type="InterPro" id="IPR015421">
    <property type="entry name" value="PyrdxlP-dep_Trfase_major"/>
</dbReference>
<evidence type="ECO:0000259" key="11">
    <source>
        <dbReference type="Pfam" id="PF00266"/>
    </source>
</evidence>
<proteinExistence type="inferred from homology"/>
<dbReference type="InterPro" id="IPR015424">
    <property type="entry name" value="PyrdxlP-dep_Trfase"/>
</dbReference>
<dbReference type="PANTHER" id="PTHR11601">
    <property type="entry name" value="CYSTEINE DESULFURYLASE FAMILY MEMBER"/>
    <property type="match status" value="1"/>
</dbReference>
<name>A0ABT3PLA3_9BACT</name>
<evidence type="ECO:0000256" key="4">
    <source>
        <dbReference type="ARBA" id="ARBA00022679"/>
    </source>
</evidence>
<dbReference type="PIRSF" id="PIRSF005572">
    <property type="entry name" value="NifS"/>
    <property type="match status" value="1"/>
</dbReference>
<dbReference type="InterPro" id="IPR000192">
    <property type="entry name" value="Aminotrans_V_dom"/>
</dbReference>
<evidence type="ECO:0000256" key="7">
    <source>
        <dbReference type="ARBA" id="ARBA00023004"/>
    </source>
</evidence>
<dbReference type="SUPFAM" id="SSF53383">
    <property type="entry name" value="PLP-dependent transferases"/>
    <property type="match status" value="1"/>
</dbReference>
<dbReference type="NCBIfam" id="NF002806">
    <property type="entry name" value="PRK02948.1"/>
    <property type="match status" value="1"/>
</dbReference>
<dbReference type="Pfam" id="PF00266">
    <property type="entry name" value="Aminotran_5"/>
    <property type="match status" value="1"/>
</dbReference>
<gene>
    <name evidence="12" type="ORF">J6I44_07490</name>
</gene>
<dbReference type="PROSITE" id="PS00595">
    <property type="entry name" value="AA_TRANSFER_CLASS_5"/>
    <property type="match status" value="1"/>
</dbReference>
<dbReference type="Proteomes" id="UP001207918">
    <property type="component" value="Unassembled WGS sequence"/>
</dbReference>
<evidence type="ECO:0000256" key="5">
    <source>
        <dbReference type="ARBA" id="ARBA00022723"/>
    </source>
</evidence>
<reference evidence="12 13" key="1">
    <citation type="submission" date="2021-03" db="EMBL/GenBank/DDBJ databases">
        <title>Aliifodinibius sp. nov., a new bacterium isolated from saline soil.</title>
        <authorList>
            <person name="Galisteo C."/>
            <person name="De La Haba R."/>
            <person name="Sanchez-Porro C."/>
            <person name="Ventosa A."/>
        </authorList>
    </citation>
    <scope>NUCLEOTIDE SEQUENCE [LARGE SCALE GENOMIC DNA]</scope>
    <source>
        <strain evidence="12 13">1BSP15-2V2</strain>
    </source>
</reference>